<keyword evidence="3 7" id="KW-0540">Nuclease</keyword>
<reference evidence="10" key="1">
    <citation type="submission" date="2019-11" db="EMBL/GenBank/DDBJ databases">
        <authorList>
            <person name="Feng L."/>
        </authorList>
    </citation>
    <scope>NUCLEOTIDE SEQUENCE</scope>
    <source>
        <strain evidence="10">IbartlettiiLFYP30</strain>
    </source>
</reference>
<evidence type="ECO:0000313" key="11">
    <source>
        <dbReference type="Proteomes" id="UP001299409"/>
    </source>
</evidence>
<dbReference type="SUPFAM" id="SSF54211">
    <property type="entry name" value="Ribosomal protein S5 domain 2-like"/>
    <property type="match status" value="1"/>
</dbReference>
<dbReference type="AlphaFoldDB" id="A0A6N3FYR5"/>
<dbReference type="EC" id="3.1.26.5" evidence="7 8"/>
<dbReference type="PANTHER" id="PTHR33992:SF1">
    <property type="entry name" value="RIBONUCLEASE P PROTEIN COMPONENT"/>
    <property type="match status" value="1"/>
</dbReference>
<organism evidence="10">
    <name type="scientific">Intestinibacter bartlettii</name>
    <dbReference type="NCBI Taxonomy" id="261299"/>
    <lineage>
        <taxon>Bacteria</taxon>
        <taxon>Bacillati</taxon>
        <taxon>Bacillota</taxon>
        <taxon>Clostridia</taxon>
        <taxon>Peptostreptococcales</taxon>
        <taxon>Peptostreptococcaceae</taxon>
        <taxon>Intestinibacter</taxon>
    </lineage>
</organism>
<dbReference type="NCBIfam" id="TIGR00188">
    <property type="entry name" value="rnpA"/>
    <property type="match status" value="1"/>
</dbReference>
<proteinExistence type="inferred from homology"/>
<sequence length="114" mass="13791">MYFNETERLRKDSDFRRVYKHGKSFANRYLVMYIMRNNLEYNRVGISVSKKVGKAIVRNKVKRRIRESFRLDVDKKIKSGYDIVFIARVAISDMQYNEINKSMKHLVNKFKLFK</sequence>
<evidence type="ECO:0000256" key="8">
    <source>
        <dbReference type="NCBIfam" id="TIGR00188"/>
    </source>
</evidence>
<keyword evidence="5 7" id="KW-0378">Hydrolase</keyword>
<dbReference type="GO" id="GO:0042781">
    <property type="term" value="F:3'-tRNA processing endoribonuclease activity"/>
    <property type="evidence" value="ECO:0007669"/>
    <property type="project" value="TreeGrafter"/>
</dbReference>
<reference evidence="9 11" key="2">
    <citation type="submission" date="2021-10" db="EMBL/GenBank/DDBJ databases">
        <title>Collection of gut derived symbiotic bacterial strains cultured from healthy donors.</title>
        <authorList>
            <person name="Lin H."/>
            <person name="Littmann E."/>
            <person name="Claire K."/>
            <person name="Pamer E."/>
        </authorList>
    </citation>
    <scope>NUCLEOTIDE SEQUENCE [LARGE SCALE GENOMIC DNA]</scope>
    <source>
        <strain evidence="9 11">MSK.17.68</strain>
    </source>
</reference>
<dbReference type="GO" id="GO:0030677">
    <property type="term" value="C:ribonuclease P complex"/>
    <property type="evidence" value="ECO:0007669"/>
    <property type="project" value="TreeGrafter"/>
</dbReference>
<keyword evidence="2 7" id="KW-0819">tRNA processing</keyword>
<evidence type="ECO:0000256" key="2">
    <source>
        <dbReference type="ARBA" id="ARBA00022694"/>
    </source>
</evidence>
<gene>
    <name evidence="7 10" type="primary">rnpA</name>
    <name evidence="10" type="ORF">IBLFYP30_00646</name>
    <name evidence="9" type="ORF">LIP50_10700</name>
</gene>
<dbReference type="InterPro" id="IPR014721">
    <property type="entry name" value="Ribsml_uS5_D2-typ_fold_subgr"/>
</dbReference>
<evidence type="ECO:0000256" key="1">
    <source>
        <dbReference type="ARBA" id="ARBA00002663"/>
    </source>
</evidence>
<evidence type="ECO:0000256" key="3">
    <source>
        <dbReference type="ARBA" id="ARBA00022722"/>
    </source>
</evidence>
<evidence type="ECO:0000256" key="4">
    <source>
        <dbReference type="ARBA" id="ARBA00022759"/>
    </source>
</evidence>
<comment type="function">
    <text evidence="1 7">RNaseP catalyzes the removal of the 5'-leader sequence from pre-tRNA to produce the mature 5'-terminus. It can also cleave other RNA substrates such as 4.5S RNA. The protein component plays an auxiliary but essential role in vivo by binding to the 5'-leader sequence and broadening the substrate specificity of the ribozyme.</text>
</comment>
<keyword evidence="6 7" id="KW-0694">RNA-binding</keyword>
<evidence type="ECO:0000256" key="6">
    <source>
        <dbReference type="ARBA" id="ARBA00022884"/>
    </source>
</evidence>
<dbReference type="RefSeq" id="WP_007285207.1">
    <property type="nucleotide sequence ID" value="NZ_BAABXU010000001.1"/>
</dbReference>
<dbReference type="GO" id="GO:0004526">
    <property type="term" value="F:ribonuclease P activity"/>
    <property type="evidence" value="ECO:0007669"/>
    <property type="project" value="UniProtKB-UniRule"/>
</dbReference>
<dbReference type="Gene3D" id="3.30.230.10">
    <property type="match status" value="1"/>
</dbReference>
<dbReference type="InterPro" id="IPR000100">
    <property type="entry name" value="RNase_P"/>
</dbReference>
<accession>A0A6N3FYR5</accession>
<evidence type="ECO:0000313" key="9">
    <source>
        <dbReference type="EMBL" id="MCB5446672.1"/>
    </source>
</evidence>
<comment type="similarity">
    <text evidence="7">Belongs to the RnpA family.</text>
</comment>
<protein>
    <recommendedName>
        <fullName evidence="7 8">Ribonuclease P protein component</fullName>
        <shortName evidence="7">RNase P protein</shortName>
        <shortName evidence="7">RNaseP protein</shortName>
        <ecNumber evidence="7 8">3.1.26.5</ecNumber>
    </recommendedName>
    <alternativeName>
        <fullName evidence="7">Protein C5</fullName>
    </alternativeName>
</protein>
<dbReference type="Pfam" id="PF00825">
    <property type="entry name" value="Ribonuclease_P"/>
    <property type="match status" value="1"/>
</dbReference>
<dbReference type="GeneID" id="89563713"/>
<keyword evidence="4 7" id="KW-0255">Endonuclease</keyword>
<dbReference type="HAMAP" id="MF_00227">
    <property type="entry name" value="RNase_P"/>
    <property type="match status" value="1"/>
</dbReference>
<evidence type="ECO:0000256" key="7">
    <source>
        <dbReference type="HAMAP-Rule" id="MF_00227"/>
    </source>
</evidence>
<comment type="catalytic activity">
    <reaction evidence="7">
        <text>Endonucleolytic cleavage of RNA, removing 5'-extranucleotides from tRNA precursor.</text>
        <dbReference type="EC" id="3.1.26.5"/>
    </reaction>
</comment>
<dbReference type="GO" id="GO:0001682">
    <property type="term" value="P:tRNA 5'-leader removal"/>
    <property type="evidence" value="ECO:0007669"/>
    <property type="project" value="UniProtKB-UniRule"/>
</dbReference>
<evidence type="ECO:0000313" key="10">
    <source>
        <dbReference type="EMBL" id="VYU57264.1"/>
    </source>
</evidence>
<dbReference type="EMBL" id="JAJBMB010000011">
    <property type="protein sequence ID" value="MCB5446672.1"/>
    <property type="molecule type" value="Genomic_DNA"/>
</dbReference>
<dbReference type="EMBL" id="CACRUE010000046">
    <property type="protein sequence ID" value="VYU57264.1"/>
    <property type="molecule type" value="Genomic_DNA"/>
</dbReference>
<dbReference type="InterPro" id="IPR020568">
    <property type="entry name" value="Ribosomal_Su5_D2-typ_SF"/>
</dbReference>
<dbReference type="InterPro" id="IPR020539">
    <property type="entry name" value="RNase_P_CS"/>
</dbReference>
<name>A0A6N3FYR5_9FIRM</name>
<dbReference type="Proteomes" id="UP001299409">
    <property type="component" value="Unassembled WGS sequence"/>
</dbReference>
<dbReference type="PROSITE" id="PS00648">
    <property type="entry name" value="RIBONUCLEASE_P"/>
    <property type="match status" value="1"/>
</dbReference>
<evidence type="ECO:0000256" key="5">
    <source>
        <dbReference type="ARBA" id="ARBA00022801"/>
    </source>
</evidence>
<comment type="subunit">
    <text evidence="7">Consists of a catalytic RNA component (M1 or rnpB) and a protein subunit.</text>
</comment>
<dbReference type="PANTHER" id="PTHR33992">
    <property type="entry name" value="RIBONUCLEASE P PROTEIN COMPONENT"/>
    <property type="match status" value="1"/>
</dbReference>
<dbReference type="GO" id="GO:0000049">
    <property type="term" value="F:tRNA binding"/>
    <property type="evidence" value="ECO:0007669"/>
    <property type="project" value="UniProtKB-UniRule"/>
</dbReference>
<keyword evidence="11" id="KW-1185">Reference proteome</keyword>